<feature type="region of interest" description="Disordered" evidence="1">
    <location>
        <begin position="450"/>
        <end position="491"/>
    </location>
</feature>
<dbReference type="PROSITE" id="PS51035">
    <property type="entry name" value="BAG"/>
    <property type="match status" value="1"/>
</dbReference>
<feature type="compositionally biased region" description="Polar residues" evidence="1">
    <location>
        <begin position="8"/>
        <end position="35"/>
    </location>
</feature>
<sequence>MARRSARLQKSSTTPESSNNSFDTAQSHSSTQNERLPSVIEGQEPAMKTPQKSSTTKIVPESRLPPPSNTATPLKDKSSKSLLMAITARTPKNRTPIKPAGQEMHPAQFHASTAKVLDEARWLGFQAMGANTAPPKASGFAAGQETPTKTPAPEVSTPSSKLAKFAASPEFKFRFKSPIGDLSPNTNNILNGPDNEEDVVGGHALFGADEFTTPKDVSSKRKTVKPKGKMARFSDVHMAQFKKMDSIANHPSAFRADPNRFKPVGASSKTDLDQPESSTNASNRLKRTQSKMDVTTAPVTKTVPTPLKRTQSKKDVAEAGSSATRAQSTVKMVPPRDGQAQSQDGNPTAKRIKRTEADDVASTRPASRDNKYEPAAPATPARKITSQTALPRLTSRLMTPTKSSLARAHTVKATKSASMLPALVRSPSTNNIFSPSNIGQVVRDGVREGIRKTSSQLQRVRSILRTPSRKYSDDPEKVASGTHMSPPPGLDLLAELPKVPATAPIKKHVNFTSSTLERAAQDELGKSPSPMKLRAGSEVPTGAVIYPTLQPGVEYPELPKADESPVGSPSRRLTFGGATANTPTKFSFKSDKSISFGPSSAGTIRMVRSSDASSAADGKKRKLDTVEEASDKENNQPPVQDVRSAKKMKPTPAEPPKTPVSTSKLSRRTPKRPSTISKLLANFLQEHSITDLPSFLSHPRFDDPAYLTALAIVLAAVFTIMSWFSRSGGSSWGGRFSPFGRPSNSPNAGEVSDSDFSYITSEDLKEATKGRRPEVVDWDDKNPDRDTDVLVFKKDRTNYPVHFPAHSIRDGDLKIGTVRQAAAKKIGVNDPRRIRMFFKGRNLKHDERMAREEGLRGDGTGSEILCVVGDASSGSMAPGSEDAQRAWSDGENEDDDTDSGVDSAANNTSKKKPRKRGGKKNKKRGGAAGNNSGTSTPGYSSATPAGSEFLPIPSHIPAPRPTSAPPANTPRAAAAPQTPIQKLDAIASKFHTELVPLCVTFMNNPPAEKDKRTFEHKKLTETIMGQILLKLDGVESEGDPNVRTRRKEVVKEVQAMLRQLDEANH</sequence>
<proteinExistence type="predicted"/>
<evidence type="ECO:0000259" key="2">
    <source>
        <dbReference type="PROSITE" id="PS51035"/>
    </source>
</evidence>
<feature type="domain" description="BAG" evidence="2">
    <location>
        <begin position="1003"/>
        <end position="1064"/>
    </location>
</feature>
<organism evidence="3 4">
    <name type="scientific">Corynespora cassiicola Philippines</name>
    <dbReference type="NCBI Taxonomy" id="1448308"/>
    <lineage>
        <taxon>Eukaryota</taxon>
        <taxon>Fungi</taxon>
        <taxon>Dikarya</taxon>
        <taxon>Ascomycota</taxon>
        <taxon>Pezizomycotina</taxon>
        <taxon>Dothideomycetes</taxon>
        <taxon>Pleosporomycetidae</taxon>
        <taxon>Pleosporales</taxon>
        <taxon>Corynesporascaceae</taxon>
        <taxon>Corynespora</taxon>
    </lineage>
</organism>
<dbReference type="InterPro" id="IPR036533">
    <property type="entry name" value="BAG_dom_sf"/>
</dbReference>
<feature type="compositionally biased region" description="Polar residues" evidence="1">
    <location>
        <begin position="932"/>
        <end position="944"/>
    </location>
</feature>
<dbReference type="STRING" id="1448308.A0A2T2NRF8"/>
<feature type="region of interest" description="Disordered" evidence="1">
    <location>
        <begin position="249"/>
        <end position="410"/>
    </location>
</feature>
<dbReference type="Proteomes" id="UP000240883">
    <property type="component" value="Unassembled WGS sequence"/>
</dbReference>
<feature type="region of interest" description="Disordered" evidence="1">
    <location>
        <begin position="870"/>
        <end position="977"/>
    </location>
</feature>
<feature type="region of interest" description="Disordered" evidence="1">
    <location>
        <begin position="1"/>
        <end position="108"/>
    </location>
</feature>
<evidence type="ECO:0000313" key="4">
    <source>
        <dbReference type="Proteomes" id="UP000240883"/>
    </source>
</evidence>
<dbReference type="Pfam" id="PF02179">
    <property type="entry name" value="BAG"/>
    <property type="match status" value="1"/>
</dbReference>
<dbReference type="InterPro" id="IPR003103">
    <property type="entry name" value="BAG_domain"/>
</dbReference>
<feature type="compositionally biased region" description="Acidic residues" evidence="1">
    <location>
        <begin position="890"/>
        <end position="899"/>
    </location>
</feature>
<accession>A0A2T2NRF8</accession>
<feature type="region of interest" description="Disordered" evidence="1">
    <location>
        <begin position="135"/>
        <end position="161"/>
    </location>
</feature>
<name>A0A2T2NRF8_CORCC</name>
<dbReference type="AlphaFoldDB" id="A0A2T2NRF8"/>
<dbReference type="SMART" id="SM00264">
    <property type="entry name" value="BAG"/>
    <property type="match status" value="1"/>
</dbReference>
<dbReference type="OrthoDB" id="5204833at2759"/>
<feature type="region of interest" description="Disordered" evidence="1">
    <location>
        <begin position="176"/>
        <end position="196"/>
    </location>
</feature>
<feature type="region of interest" description="Disordered" evidence="1">
    <location>
        <begin position="517"/>
        <end position="539"/>
    </location>
</feature>
<dbReference type="EMBL" id="KZ678134">
    <property type="protein sequence ID" value="PSN68022.1"/>
    <property type="molecule type" value="Genomic_DNA"/>
</dbReference>
<feature type="compositionally biased region" description="Basic residues" evidence="1">
    <location>
        <begin position="909"/>
        <end position="925"/>
    </location>
</feature>
<feature type="compositionally biased region" description="Polar residues" evidence="1">
    <location>
        <begin position="321"/>
        <end position="330"/>
    </location>
</feature>
<gene>
    <name evidence="3" type="ORF">BS50DRAFT_492701</name>
</gene>
<feature type="region of interest" description="Disordered" evidence="1">
    <location>
        <begin position="210"/>
        <end position="231"/>
    </location>
</feature>
<feature type="region of interest" description="Disordered" evidence="1">
    <location>
        <begin position="553"/>
        <end position="673"/>
    </location>
</feature>
<evidence type="ECO:0000313" key="3">
    <source>
        <dbReference type="EMBL" id="PSN68022.1"/>
    </source>
</evidence>
<dbReference type="GO" id="GO:0051087">
    <property type="term" value="F:protein-folding chaperone binding"/>
    <property type="evidence" value="ECO:0007669"/>
    <property type="project" value="InterPro"/>
</dbReference>
<feature type="compositionally biased region" description="Basic residues" evidence="1">
    <location>
        <begin position="220"/>
        <end position="230"/>
    </location>
</feature>
<keyword evidence="4" id="KW-1185">Reference proteome</keyword>
<feature type="compositionally biased region" description="Low complexity" evidence="1">
    <location>
        <begin position="294"/>
        <end position="306"/>
    </location>
</feature>
<feature type="compositionally biased region" description="Basic and acidic residues" evidence="1">
    <location>
        <begin position="623"/>
        <end position="634"/>
    </location>
</feature>
<reference evidence="3 4" key="1">
    <citation type="journal article" date="2018" name="Front. Microbiol.">
        <title>Genome-Wide Analysis of Corynespora cassiicola Leaf Fall Disease Putative Effectors.</title>
        <authorList>
            <person name="Lopez D."/>
            <person name="Ribeiro S."/>
            <person name="Label P."/>
            <person name="Fumanal B."/>
            <person name="Venisse J.S."/>
            <person name="Kohler A."/>
            <person name="de Oliveira R.R."/>
            <person name="Labutti K."/>
            <person name="Lipzen A."/>
            <person name="Lail K."/>
            <person name="Bauer D."/>
            <person name="Ohm R.A."/>
            <person name="Barry K.W."/>
            <person name="Spatafora J."/>
            <person name="Grigoriev I.V."/>
            <person name="Martin F.M."/>
            <person name="Pujade-Renaud V."/>
        </authorList>
    </citation>
    <scope>NUCLEOTIDE SEQUENCE [LARGE SCALE GENOMIC DNA]</scope>
    <source>
        <strain evidence="3 4">Philippines</strain>
    </source>
</reference>
<evidence type="ECO:0000256" key="1">
    <source>
        <dbReference type="SAM" id="MobiDB-lite"/>
    </source>
</evidence>
<protein>
    <recommendedName>
        <fullName evidence="2">BAG domain-containing protein</fullName>
    </recommendedName>
</protein>
<feature type="compositionally biased region" description="Pro residues" evidence="1">
    <location>
        <begin position="954"/>
        <end position="968"/>
    </location>
</feature>
<dbReference type="Gene3D" id="1.20.58.120">
    <property type="entry name" value="BAG domain"/>
    <property type="match status" value="1"/>
</dbReference>
<dbReference type="SUPFAM" id="SSF63491">
    <property type="entry name" value="BAG domain"/>
    <property type="match status" value="1"/>
</dbReference>